<dbReference type="EMBL" id="JAVRJZ010000017">
    <property type="protein sequence ID" value="KAK2710269.1"/>
    <property type="molecule type" value="Genomic_DNA"/>
</dbReference>
<gene>
    <name evidence="1" type="ORF">QYM36_013796</name>
</gene>
<dbReference type="Proteomes" id="UP001187531">
    <property type="component" value="Unassembled WGS sequence"/>
</dbReference>
<dbReference type="AlphaFoldDB" id="A0AA88HHA8"/>
<protein>
    <submittedName>
        <fullName evidence="1">Uncharacterized protein</fullName>
    </submittedName>
</protein>
<proteinExistence type="predicted"/>
<name>A0AA88HHA8_ARTSF</name>
<dbReference type="PANTHER" id="PTHR33332">
    <property type="entry name" value="REVERSE TRANSCRIPTASE DOMAIN-CONTAINING PROTEIN"/>
    <property type="match status" value="1"/>
</dbReference>
<sequence>MSHCYLMIKLALYQIENYVAQWIHSFLSDRIQIVTVYDERGDCICSTPVHIKSGFPQETKPGPTIFNLYVNDAPGVAKNGFELCADDSKLFGPAASTENCSSLQEDLRNLCLWAITWMLELNPCKCKVLHLGLNNPTIVIT</sequence>
<reference evidence="1" key="1">
    <citation type="submission" date="2023-07" db="EMBL/GenBank/DDBJ databases">
        <title>Chromosome-level genome assembly of Artemia franciscana.</title>
        <authorList>
            <person name="Jo E."/>
        </authorList>
    </citation>
    <scope>NUCLEOTIDE SEQUENCE</scope>
    <source>
        <tissue evidence="1">Whole body</tissue>
    </source>
</reference>
<accession>A0AA88HHA8</accession>
<evidence type="ECO:0000313" key="2">
    <source>
        <dbReference type="Proteomes" id="UP001187531"/>
    </source>
</evidence>
<comment type="caution">
    <text evidence="1">The sequence shown here is derived from an EMBL/GenBank/DDBJ whole genome shotgun (WGS) entry which is preliminary data.</text>
</comment>
<organism evidence="1 2">
    <name type="scientific">Artemia franciscana</name>
    <name type="common">Brine shrimp</name>
    <name type="synonym">Artemia sanfranciscana</name>
    <dbReference type="NCBI Taxonomy" id="6661"/>
    <lineage>
        <taxon>Eukaryota</taxon>
        <taxon>Metazoa</taxon>
        <taxon>Ecdysozoa</taxon>
        <taxon>Arthropoda</taxon>
        <taxon>Crustacea</taxon>
        <taxon>Branchiopoda</taxon>
        <taxon>Anostraca</taxon>
        <taxon>Artemiidae</taxon>
        <taxon>Artemia</taxon>
    </lineage>
</organism>
<evidence type="ECO:0000313" key="1">
    <source>
        <dbReference type="EMBL" id="KAK2710269.1"/>
    </source>
</evidence>
<keyword evidence="2" id="KW-1185">Reference proteome</keyword>